<dbReference type="HOGENOM" id="CLU_1666027_0_0_9"/>
<accession>D4LSX1</accession>
<dbReference type="AlphaFoldDB" id="D4LSX1"/>
<evidence type="ECO:0000313" key="2">
    <source>
        <dbReference type="EMBL" id="CBL23879.1"/>
    </source>
</evidence>
<dbReference type="EMBL" id="FP929054">
    <property type="protein sequence ID" value="CBL23879.1"/>
    <property type="molecule type" value="Genomic_DNA"/>
</dbReference>
<reference evidence="2 3" key="1">
    <citation type="submission" date="2010-03" db="EMBL/GenBank/DDBJ databases">
        <title>The genome sequence of Ruminococcus obeum A2-162.</title>
        <authorList>
            <consortium name="metaHIT consortium -- http://www.metahit.eu/"/>
            <person name="Pajon A."/>
            <person name="Turner K."/>
            <person name="Parkhill J."/>
            <person name="Duncan S."/>
            <person name="Flint H."/>
        </authorList>
    </citation>
    <scope>NUCLEOTIDE SEQUENCE [LARGE SCALE GENOMIC DNA]</scope>
    <source>
        <strain evidence="2 3">A2-162</strain>
    </source>
</reference>
<dbReference type="KEGG" id="rob:CK5_25760"/>
<keyword evidence="3" id="KW-1185">Reference proteome</keyword>
<dbReference type="Proteomes" id="UP000008955">
    <property type="component" value="Chromosome"/>
</dbReference>
<dbReference type="RefSeq" id="WP_015542652.1">
    <property type="nucleotide sequence ID" value="NC_021022.1"/>
</dbReference>
<sequence>MEKVTVIYIIAISLQLAGAVILIINYCRNTHNQIIDRYFPGSNLVERDNKDNIVLEKERVQEVVREIFMNRCAFFYIGAGYIVGIYGEAGKTNKCIISILVIIGSFLLIVLGEIILNGIVKKRYKKDMEIPYNSVASKADALPTEKEMDEIVEDVFKN</sequence>
<proteinExistence type="predicted"/>
<name>D4LSX1_9FIRM</name>
<protein>
    <submittedName>
        <fullName evidence="2">Uncharacterized protein</fullName>
    </submittedName>
</protein>
<feature type="transmembrane region" description="Helical" evidence="1">
    <location>
        <begin position="6"/>
        <end position="27"/>
    </location>
</feature>
<keyword evidence="1" id="KW-1133">Transmembrane helix</keyword>
<evidence type="ECO:0000256" key="1">
    <source>
        <dbReference type="SAM" id="Phobius"/>
    </source>
</evidence>
<feature type="transmembrane region" description="Helical" evidence="1">
    <location>
        <begin position="99"/>
        <end position="120"/>
    </location>
</feature>
<keyword evidence="1" id="KW-0812">Transmembrane</keyword>
<keyword evidence="1" id="KW-0472">Membrane</keyword>
<gene>
    <name evidence="2" type="ORF">CK5_25760</name>
</gene>
<dbReference type="PATRIC" id="fig|657314.3.peg.2419"/>
<evidence type="ECO:0000313" key="3">
    <source>
        <dbReference type="Proteomes" id="UP000008955"/>
    </source>
</evidence>
<feature type="transmembrane region" description="Helical" evidence="1">
    <location>
        <begin position="68"/>
        <end position="87"/>
    </location>
</feature>
<reference evidence="2 3" key="2">
    <citation type="submission" date="2010-03" db="EMBL/GenBank/DDBJ databases">
        <authorList>
            <person name="Pajon A."/>
        </authorList>
    </citation>
    <scope>NUCLEOTIDE SEQUENCE [LARGE SCALE GENOMIC DNA]</scope>
    <source>
        <strain evidence="2 3">A2-162</strain>
    </source>
</reference>
<organism evidence="2 3">
    <name type="scientific">Blautia obeum A2-162</name>
    <dbReference type="NCBI Taxonomy" id="657314"/>
    <lineage>
        <taxon>Bacteria</taxon>
        <taxon>Bacillati</taxon>
        <taxon>Bacillota</taxon>
        <taxon>Clostridia</taxon>
        <taxon>Lachnospirales</taxon>
        <taxon>Lachnospiraceae</taxon>
        <taxon>Blautia</taxon>
    </lineage>
</organism>